<evidence type="ECO:0000256" key="7">
    <source>
        <dbReference type="ARBA" id="ARBA00029602"/>
    </source>
</evidence>
<dbReference type="FunFam" id="3.50.7.10:FF:000008">
    <property type="entry name" value="T-complex protein 1 subunit theta"/>
    <property type="match status" value="1"/>
</dbReference>
<evidence type="ECO:0000313" key="10">
    <source>
        <dbReference type="Proteomes" id="UP001300502"/>
    </source>
</evidence>
<dbReference type="SUPFAM" id="SSF48592">
    <property type="entry name" value="GroEL equatorial domain-like"/>
    <property type="match status" value="1"/>
</dbReference>
<dbReference type="PANTHER" id="PTHR11353">
    <property type="entry name" value="CHAPERONIN"/>
    <property type="match status" value="1"/>
</dbReference>
<dbReference type="InterPro" id="IPR012721">
    <property type="entry name" value="Chap_CCT_theta"/>
</dbReference>
<sequence>MGSLANFLRPGIGGMLKEGAKHLSGVEEAVLKNIEACKDLASIVRTSMGPNGMNKMVLNHTGKVFVTTDAATIMKELDVIHPAAKMLVMAAQSQERECGDGTGFVIVFAGELLEQAQELIRQGLHPSEIIQGYQKGFEKALQVLDSLVITSIPNLRDTKAVCEALRTCIASKQYGLEDLIASLVAEACISVLPADEKHFNVDNIRVSKVLGGSLHLSTVVHGTVINHEAAGSIKSVENAKVAIYSCDFDIENPETKGTVLIKNATELQSYNRSEEDSLEKKVKSIAERGVTVVVSPKFGDLALHFLERYKIMAVKCGSKVDLRRVARSCGAAGLTKVEAPDTESIGFCDSVVEEEISSTRMVVFRQKNESSRVATILLRGGTENMMDDVERAIDDAVNVFKVLTKDNRFLPGAGATELELARQISSFGEKSPGLDQYAIKKYAESLEVVPRTLAENAGLKATDVVSRLYAVHTSGHSTTGIDIEAGSKMHEDVAGVSLSNGTSGSHETLPIGILDAKSCGIYDSLATKKSALTLATQVATTVLKIDQIIMAKQAGGPKPQSRDADADDAA</sequence>
<organism evidence="9 10">
    <name type="scientific">Galdieria yellowstonensis</name>
    <dbReference type="NCBI Taxonomy" id="3028027"/>
    <lineage>
        <taxon>Eukaryota</taxon>
        <taxon>Rhodophyta</taxon>
        <taxon>Bangiophyceae</taxon>
        <taxon>Galdieriales</taxon>
        <taxon>Galdieriaceae</taxon>
        <taxon>Galdieria</taxon>
    </lineage>
</organism>
<evidence type="ECO:0000256" key="2">
    <source>
        <dbReference type="ARBA" id="ARBA00008020"/>
    </source>
</evidence>
<evidence type="ECO:0000256" key="6">
    <source>
        <dbReference type="ARBA" id="ARBA00023186"/>
    </source>
</evidence>
<keyword evidence="3" id="KW-0963">Cytoplasm</keyword>
<keyword evidence="4 8" id="KW-0547">Nucleotide-binding</keyword>
<evidence type="ECO:0000256" key="5">
    <source>
        <dbReference type="ARBA" id="ARBA00022840"/>
    </source>
</evidence>
<dbReference type="PRINTS" id="PR00304">
    <property type="entry name" value="TCOMPLEXTCP1"/>
</dbReference>
<dbReference type="GO" id="GO:0051082">
    <property type="term" value="F:unfolded protein binding"/>
    <property type="evidence" value="ECO:0007669"/>
    <property type="project" value="InterPro"/>
</dbReference>
<dbReference type="EMBL" id="JANCYU010000040">
    <property type="protein sequence ID" value="KAK4526434.1"/>
    <property type="molecule type" value="Genomic_DNA"/>
</dbReference>
<dbReference type="Gene3D" id="3.30.260.10">
    <property type="entry name" value="TCP-1-like chaperonin intermediate domain"/>
    <property type="match status" value="1"/>
</dbReference>
<keyword evidence="6 8" id="KW-0143">Chaperone</keyword>
<dbReference type="CDD" id="cd03341">
    <property type="entry name" value="TCP1_theta"/>
    <property type="match status" value="1"/>
</dbReference>
<dbReference type="Gene3D" id="1.10.560.10">
    <property type="entry name" value="GroEL-like equatorial domain"/>
    <property type="match status" value="1"/>
</dbReference>
<dbReference type="InterPro" id="IPR002194">
    <property type="entry name" value="Chaperonin_TCP-1_CS"/>
</dbReference>
<comment type="subcellular location">
    <subcellularLocation>
        <location evidence="1">Cytoplasm</location>
    </subcellularLocation>
</comment>
<evidence type="ECO:0000256" key="3">
    <source>
        <dbReference type="ARBA" id="ARBA00022490"/>
    </source>
</evidence>
<dbReference type="Proteomes" id="UP001300502">
    <property type="component" value="Unassembled WGS sequence"/>
</dbReference>
<evidence type="ECO:0000313" key="9">
    <source>
        <dbReference type="EMBL" id="KAK4526434.1"/>
    </source>
</evidence>
<dbReference type="SUPFAM" id="SSF52029">
    <property type="entry name" value="GroEL apical domain-like"/>
    <property type="match status" value="1"/>
</dbReference>
<reference evidence="9 10" key="1">
    <citation type="submission" date="2022-07" db="EMBL/GenBank/DDBJ databases">
        <title>Genome-wide signatures of adaptation to extreme environments.</title>
        <authorList>
            <person name="Cho C.H."/>
            <person name="Yoon H.S."/>
        </authorList>
    </citation>
    <scope>NUCLEOTIDE SEQUENCE [LARGE SCALE GENOMIC DNA]</scope>
    <source>
        <strain evidence="9 10">108.79 E11</strain>
    </source>
</reference>
<dbReference type="InterPro" id="IPR002423">
    <property type="entry name" value="Cpn60/GroEL/TCP-1"/>
</dbReference>
<dbReference type="InterPro" id="IPR027409">
    <property type="entry name" value="GroEL-like_apical_dom_sf"/>
</dbReference>
<protein>
    <recommendedName>
        <fullName evidence="7">CCT-theta</fullName>
    </recommendedName>
</protein>
<dbReference type="PROSITE" id="PS00750">
    <property type="entry name" value="TCP1_1"/>
    <property type="match status" value="1"/>
</dbReference>
<dbReference type="GO" id="GO:0140662">
    <property type="term" value="F:ATP-dependent protein folding chaperone"/>
    <property type="evidence" value="ECO:0007669"/>
    <property type="project" value="InterPro"/>
</dbReference>
<evidence type="ECO:0000256" key="8">
    <source>
        <dbReference type="RuleBase" id="RU004187"/>
    </source>
</evidence>
<dbReference type="GO" id="GO:0016887">
    <property type="term" value="F:ATP hydrolysis activity"/>
    <property type="evidence" value="ECO:0007669"/>
    <property type="project" value="InterPro"/>
</dbReference>
<dbReference type="InterPro" id="IPR027410">
    <property type="entry name" value="TCP-1-like_intermed_sf"/>
</dbReference>
<dbReference type="NCBIfam" id="TIGR02346">
    <property type="entry name" value="chap_CCT_theta"/>
    <property type="match status" value="1"/>
</dbReference>
<comment type="similarity">
    <text evidence="2 8">Belongs to the TCP-1 chaperonin family.</text>
</comment>
<gene>
    <name evidence="9" type="ORF">GAYE_SCF24G4349</name>
</gene>
<dbReference type="InterPro" id="IPR017998">
    <property type="entry name" value="Chaperone_TCP-1"/>
</dbReference>
<dbReference type="SUPFAM" id="SSF54849">
    <property type="entry name" value="GroEL-intermediate domain like"/>
    <property type="match status" value="1"/>
</dbReference>
<name>A0AAV9IG85_9RHOD</name>
<evidence type="ECO:0000256" key="1">
    <source>
        <dbReference type="ARBA" id="ARBA00004496"/>
    </source>
</evidence>
<accession>A0AAV9IG85</accession>
<dbReference type="AlphaFoldDB" id="A0AAV9IG85"/>
<dbReference type="Pfam" id="PF00118">
    <property type="entry name" value="Cpn60_TCP1"/>
    <property type="match status" value="1"/>
</dbReference>
<comment type="caution">
    <text evidence="9">The sequence shown here is derived from an EMBL/GenBank/DDBJ whole genome shotgun (WGS) entry which is preliminary data.</text>
</comment>
<keyword evidence="10" id="KW-1185">Reference proteome</keyword>
<keyword evidence="5 8" id="KW-0067">ATP-binding</keyword>
<evidence type="ECO:0000256" key="4">
    <source>
        <dbReference type="ARBA" id="ARBA00022741"/>
    </source>
</evidence>
<dbReference type="GO" id="GO:0005524">
    <property type="term" value="F:ATP binding"/>
    <property type="evidence" value="ECO:0007669"/>
    <property type="project" value="UniProtKB-KW"/>
</dbReference>
<dbReference type="GO" id="GO:0005737">
    <property type="term" value="C:cytoplasm"/>
    <property type="evidence" value="ECO:0007669"/>
    <property type="project" value="UniProtKB-SubCell"/>
</dbReference>
<dbReference type="Gene3D" id="3.50.7.10">
    <property type="entry name" value="GroEL"/>
    <property type="match status" value="1"/>
</dbReference>
<proteinExistence type="inferred from homology"/>
<dbReference type="InterPro" id="IPR027413">
    <property type="entry name" value="GROEL-like_equatorial_sf"/>
</dbReference>